<evidence type="ECO:0000313" key="1">
    <source>
        <dbReference type="EMBL" id="MDT0307899.1"/>
    </source>
</evidence>
<gene>
    <name evidence="1" type="ORF">RM780_13130</name>
</gene>
<proteinExistence type="predicted"/>
<accession>A0ABU2L8K9</accession>
<keyword evidence="2" id="KW-1185">Reference proteome</keyword>
<reference evidence="2" key="1">
    <citation type="submission" date="2023-07" db="EMBL/GenBank/DDBJ databases">
        <title>30 novel species of actinomycetes from the DSMZ collection.</title>
        <authorList>
            <person name="Nouioui I."/>
        </authorList>
    </citation>
    <scope>NUCLEOTIDE SEQUENCE [LARGE SCALE GENOMIC DNA]</scope>
    <source>
        <strain evidence="2">DSM 44917</strain>
    </source>
</reference>
<evidence type="ECO:0000313" key="2">
    <source>
        <dbReference type="Proteomes" id="UP001183388"/>
    </source>
</evidence>
<sequence length="120" mass="13401">MTFYELTEAARVAAFHAAAMGDRKRGLRHRVICRPRGGLVAFTAPPPFPAAARLEFREPPPWSEVFGWYGLRVLDARALGTPLTAVDFATLDPEDRDAARRARPATLGELLFTRWQLPRG</sequence>
<dbReference type="Proteomes" id="UP001183388">
    <property type="component" value="Unassembled WGS sequence"/>
</dbReference>
<dbReference type="EMBL" id="JAVREN010000016">
    <property type="protein sequence ID" value="MDT0307899.1"/>
    <property type="molecule type" value="Genomic_DNA"/>
</dbReference>
<organism evidence="1 2">
    <name type="scientific">Streptomyces boetiae</name>
    <dbReference type="NCBI Taxonomy" id="3075541"/>
    <lineage>
        <taxon>Bacteria</taxon>
        <taxon>Bacillati</taxon>
        <taxon>Actinomycetota</taxon>
        <taxon>Actinomycetes</taxon>
        <taxon>Kitasatosporales</taxon>
        <taxon>Streptomycetaceae</taxon>
        <taxon>Streptomyces</taxon>
    </lineage>
</organism>
<comment type="caution">
    <text evidence="1">The sequence shown here is derived from an EMBL/GenBank/DDBJ whole genome shotgun (WGS) entry which is preliminary data.</text>
</comment>
<dbReference type="RefSeq" id="WP_311630853.1">
    <property type="nucleotide sequence ID" value="NZ_JAVREN010000016.1"/>
</dbReference>
<protein>
    <submittedName>
        <fullName evidence="1">Uncharacterized protein</fullName>
    </submittedName>
</protein>
<name>A0ABU2L8K9_9ACTN</name>